<comment type="catalytic activity">
    <reaction evidence="4">
        <text>dTTP + H2O = dTMP + diphosphate + H(+)</text>
        <dbReference type="Rhea" id="RHEA:28534"/>
        <dbReference type="ChEBI" id="CHEBI:15377"/>
        <dbReference type="ChEBI" id="CHEBI:15378"/>
        <dbReference type="ChEBI" id="CHEBI:33019"/>
        <dbReference type="ChEBI" id="CHEBI:37568"/>
        <dbReference type="ChEBI" id="CHEBI:63528"/>
        <dbReference type="EC" id="3.6.1.9"/>
    </reaction>
</comment>
<comment type="cofactor">
    <cofactor evidence="1 4">
        <name>a divalent metal cation</name>
        <dbReference type="ChEBI" id="CHEBI:60240"/>
    </cofactor>
</comment>
<dbReference type="Pfam" id="PF02545">
    <property type="entry name" value="Maf"/>
    <property type="match status" value="1"/>
</dbReference>
<dbReference type="PIRSF" id="PIRSF006305">
    <property type="entry name" value="Maf"/>
    <property type="match status" value="1"/>
</dbReference>
<comment type="function">
    <text evidence="4">Nucleoside triphosphate pyrophosphatase that hydrolyzes dTTP and UTP. May have a dual role in cell division arrest and in preventing the incorporation of modified nucleotides into cellular nucleic acids.</text>
</comment>
<dbReference type="PANTHER" id="PTHR43213">
    <property type="entry name" value="BIFUNCTIONAL DTTP/UTP PYROPHOSPHATASE/METHYLTRANSFERASE PROTEIN-RELATED"/>
    <property type="match status" value="1"/>
</dbReference>
<keyword evidence="3 4" id="KW-0546">Nucleotide metabolism</keyword>
<dbReference type="EMBL" id="QWKH01000046">
    <property type="protein sequence ID" value="NBI34793.1"/>
    <property type="molecule type" value="Genomic_DNA"/>
</dbReference>
<feature type="site" description="Important for substrate specificity" evidence="4">
    <location>
        <position position="101"/>
    </location>
</feature>
<evidence type="ECO:0000256" key="3">
    <source>
        <dbReference type="ARBA" id="ARBA00023080"/>
    </source>
</evidence>
<dbReference type="SUPFAM" id="SSF52972">
    <property type="entry name" value="ITPase-like"/>
    <property type="match status" value="1"/>
</dbReference>
<comment type="similarity">
    <text evidence="4">Belongs to the Maf family. YhdE subfamily.</text>
</comment>
<comment type="subcellular location">
    <subcellularLocation>
        <location evidence="4">Cytoplasm</location>
    </subcellularLocation>
</comment>
<comment type="caution">
    <text evidence="5">The sequence shown here is derived from an EMBL/GenBank/DDBJ whole genome shotgun (WGS) entry which is preliminary data.</text>
</comment>
<evidence type="ECO:0000313" key="5">
    <source>
        <dbReference type="EMBL" id="NBI34793.1"/>
    </source>
</evidence>
<keyword evidence="4" id="KW-0963">Cytoplasm</keyword>
<dbReference type="InterPro" id="IPR003697">
    <property type="entry name" value="Maf-like"/>
</dbReference>
<sequence>MSETNAAEETQSQPAAPERFEVILASSSPRRRQLLEEAGVVFRVQTPITPVDESLASLDPDVAADPAEACKKLAEKKAGAVVQDVLTQDFTGMAAIIGADTMVVLDGQIFGKPRSLSDGKRMLRQLSGRTHQVMTAVSLWLISAPDAEKVSLGFRTFIDIAQVTFRDLTDQEIDDYLRKGESFDKAGAYAVQGEGAALVSRVDGSLSTVIGLPVERLLADFPDLATPAS</sequence>
<comment type="catalytic activity">
    <reaction evidence="4">
        <text>UTP + H2O = UMP + diphosphate + H(+)</text>
        <dbReference type="Rhea" id="RHEA:29395"/>
        <dbReference type="ChEBI" id="CHEBI:15377"/>
        <dbReference type="ChEBI" id="CHEBI:15378"/>
        <dbReference type="ChEBI" id="CHEBI:33019"/>
        <dbReference type="ChEBI" id="CHEBI:46398"/>
        <dbReference type="ChEBI" id="CHEBI:57865"/>
        <dbReference type="EC" id="3.6.1.9"/>
    </reaction>
</comment>
<protein>
    <recommendedName>
        <fullName evidence="4">dTTP/UTP pyrophosphatase</fullName>
        <shortName evidence="4">dTTPase/UTPase</shortName>
        <ecNumber evidence="4">3.6.1.9</ecNumber>
    </recommendedName>
    <alternativeName>
        <fullName evidence="4">Nucleoside triphosphate pyrophosphatase</fullName>
    </alternativeName>
    <alternativeName>
        <fullName evidence="4">Nucleotide pyrophosphatase</fullName>
        <shortName evidence="4">Nucleotide PPase</shortName>
    </alternativeName>
</protein>
<reference evidence="5" key="1">
    <citation type="submission" date="2018-08" db="EMBL/GenBank/DDBJ databases">
        <title>Murine metabolic-syndrome-specific gut microbial biobank.</title>
        <authorList>
            <person name="Liu C."/>
        </authorList>
    </citation>
    <scope>NUCLEOTIDE SEQUENCE [LARGE SCALE GENOMIC DNA]</scope>
    <source>
        <strain evidence="5">Z82</strain>
    </source>
</reference>
<dbReference type="NCBIfam" id="TIGR00172">
    <property type="entry name" value="maf"/>
    <property type="match status" value="1"/>
</dbReference>
<dbReference type="HAMAP" id="MF_00528">
    <property type="entry name" value="Maf"/>
    <property type="match status" value="1"/>
</dbReference>
<keyword evidence="2 4" id="KW-0378">Hydrolase</keyword>
<dbReference type="CDD" id="cd00555">
    <property type="entry name" value="Maf"/>
    <property type="match status" value="1"/>
</dbReference>
<organism evidence="5">
    <name type="scientific">Muribaculaceae bacterium Z82</name>
    <dbReference type="NCBI Taxonomy" id="2304548"/>
    <lineage>
        <taxon>Bacteria</taxon>
        <taxon>Pseudomonadati</taxon>
        <taxon>Bacteroidota</taxon>
        <taxon>Bacteroidia</taxon>
        <taxon>Bacteroidales</taxon>
        <taxon>Muribaculaceae</taxon>
    </lineage>
</organism>
<dbReference type="GO" id="GO:0009117">
    <property type="term" value="P:nucleotide metabolic process"/>
    <property type="evidence" value="ECO:0007669"/>
    <property type="project" value="UniProtKB-KW"/>
</dbReference>
<gene>
    <name evidence="5" type="primary">maf</name>
    <name evidence="5" type="ORF">D1639_07075</name>
</gene>
<name>A0A7C9KBX7_9BACT</name>
<dbReference type="GO" id="GO:0005737">
    <property type="term" value="C:cytoplasm"/>
    <property type="evidence" value="ECO:0007669"/>
    <property type="project" value="UniProtKB-SubCell"/>
</dbReference>
<proteinExistence type="inferred from homology"/>
<accession>A0A7C9KBX7</accession>
<dbReference type="InterPro" id="IPR029001">
    <property type="entry name" value="ITPase-like_fam"/>
</dbReference>
<dbReference type="GO" id="GO:0047429">
    <property type="term" value="F:nucleoside triphosphate diphosphatase activity"/>
    <property type="evidence" value="ECO:0007669"/>
    <property type="project" value="UniProtKB-EC"/>
</dbReference>
<dbReference type="PANTHER" id="PTHR43213:SF5">
    <property type="entry name" value="BIFUNCTIONAL DTTP_UTP PYROPHOSPHATASE_METHYLTRANSFERASE PROTEIN-RELATED"/>
    <property type="match status" value="1"/>
</dbReference>
<evidence type="ECO:0000256" key="2">
    <source>
        <dbReference type="ARBA" id="ARBA00022801"/>
    </source>
</evidence>
<dbReference type="EC" id="3.6.1.9" evidence="4"/>
<dbReference type="AlphaFoldDB" id="A0A7C9KBX7"/>
<feature type="site" description="Important for substrate specificity" evidence="4">
    <location>
        <position position="192"/>
    </location>
</feature>
<dbReference type="Gene3D" id="3.90.950.10">
    <property type="match status" value="1"/>
</dbReference>
<feature type="active site" description="Proton acceptor" evidence="4">
    <location>
        <position position="100"/>
    </location>
</feature>
<feature type="site" description="Important for substrate specificity" evidence="4">
    <location>
        <position position="30"/>
    </location>
</feature>
<evidence type="ECO:0000256" key="4">
    <source>
        <dbReference type="HAMAP-Rule" id="MF_00528"/>
    </source>
</evidence>
<comment type="caution">
    <text evidence="4">Lacks conserved residue(s) required for the propagation of feature annotation.</text>
</comment>
<evidence type="ECO:0000256" key="1">
    <source>
        <dbReference type="ARBA" id="ARBA00001968"/>
    </source>
</evidence>